<evidence type="ECO:0000259" key="5">
    <source>
        <dbReference type="Pfam" id="PF08548"/>
    </source>
</evidence>
<sequence>MARYIYGTSYNDTIYQNSYSDVAIYSYGGNDKIYLNLVGAYGGGNYVDAGTGNDYVKNWFEGGNEIDLYDGNDTYIAFGFSKVSYDVVYAGYGNDKIDVSTYGSKYYGEQGDDQFFSVGFRNYFNGGSGRDVISYATQDTDPDLRGHGVEIDLGAGYAQTYGNTVRETLVSIEDAVGTGAADDIYGSSGANSLWGGKGSDLVDGMAGNDKVYGGDGNDFLYGNSGHDDLYGDAGNDKLWGGSGDDDLWGGVGNDTLNGGAGSDYLYGGTGADYFVFTSIADSRGSARDTIFDFNRASGDYIDLRSIDADTTGSGNQAFEFIRGAAFSGTAGELRYSGGVLSGDVNGDGVSDFQINVKNVSALYSSDILL</sequence>
<proteinExistence type="predicted"/>
<dbReference type="SUPFAM" id="SSF51120">
    <property type="entry name" value="beta-Roll"/>
    <property type="match status" value="2"/>
</dbReference>
<evidence type="ECO:0000256" key="2">
    <source>
        <dbReference type="ARBA" id="ARBA00004613"/>
    </source>
</evidence>
<name>A0A7W6K412_9HYPH</name>
<evidence type="ECO:0000313" key="6">
    <source>
        <dbReference type="EMBL" id="MBB4104823.1"/>
    </source>
</evidence>
<reference evidence="6 7" key="1">
    <citation type="submission" date="2020-08" db="EMBL/GenBank/DDBJ databases">
        <title>Genomic Encyclopedia of Type Strains, Phase IV (KMG-IV): sequencing the most valuable type-strain genomes for metagenomic binning, comparative biology and taxonomic classification.</title>
        <authorList>
            <person name="Goeker M."/>
        </authorList>
    </citation>
    <scope>NUCLEOTIDE SEQUENCE [LARGE SCALE GENOMIC DNA]</scope>
    <source>
        <strain evidence="6 7">DSM 26385</strain>
    </source>
</reference>
<comment type="cofactor">
    <cofactor evidence="1">
        <name>Ca(2+)</name>
        <dbReference type="ChEBI" id="CHEBI:29108"/>
    </cofactor>
</comment>
<organism evidence="6 7">
    <name type="scientific">Allorhizobium borbori</name>
    <dbReference type="NCBI Taxonomy" id="485907"/>
    <lineage>
        <taxon>Bacteria</taxon>
        <taxon>Pseudomonadati</taxon>
        <taxon>Pseudomonadota</taxon>
        <taxon>Alphaproteobacteria</taxon>
        <taxon>Hyphomicrobiales</taxon>
        <taxon>Rhizobiaceae</taxon>
        <taxon>Rhizobium/Agrobacterium group</taxon>
        <taxon>Allorhizobium</taxon>
    </lineage>
</organism>
<dbReference type="InterPro" id="IPR001343">
    <property type="entry name" value="Hemolysn_Ca-bd"/>
</dbReference>
<comment type="caution">
    <text evidence="6">The sequence shown here is derived from an EMBL/GenBank/DDBJ whole genome shotgun (WGS) entry which is preliminary data.</text>
</comment>
<dbReference type="PANTHER" id="PTHR38340:SF1">
    <property type="entry name" value="S-LAYER PROTEIN"/>
    <property type="match status" value="1"/>
</dbReference>
<dbReference type="EC" id="3.4.24.40" evidence="6"/>
<dbReference type="InterPro" id="IPR011049">
    <property type="entry name" value="Serralysin-like_metalloprot_C"/>
</dbReference>
<evidence type="ECO:0000313" key="7">
    <source>
        <dbReference type="Proteomes" id="UP000584824"/>
    </source>
</evidence>
<dbReference type="PANTHER" id="PTHR38340">
    <property type="entry name" value="S-LAYER PROTEIN"/>
    <property type="match status" value="1"/>
</dbReference>
<evidence type="ECO:0000256" key="3">
    <source>
        <dbReference type="ARBA" id="ARBA00022525"/>
    </source>
</evidence>
<dbReference type="Gene3D" id="2.150.10.10">
    <property type="entry name" value="Serralysin-like metalloprotease, C-terminal"/>
    <property type="match status" value="2"/>
</dbReference>
<accession>A0A7W6K412</accession>
<dbReference type="RefSeq" id="WP_183793902.1">
    <property type="nucleotide sequence ID" value="NZ_JACIDU010000015.1"/>
</dbReference>
<dbReference type="GO" id="GO:0005615">
    <property type="term" value="C:extracellular space"/>
    <property type="evidence" value="ECO:0007669"/>
    <property type="project" value="InterPro"/>
</dbReference>
<dbReference type="InterPro" id="IPR013858">
    <property type="entry name" value="Peptidase_M10B_C"/>
</dbReference>
<comment type="subcellular location">
    <subcellularLocation>
        <location evidence="2">Secreted</location>
    </subcellularLocation>
</comment>
<keyword evidence="6" id="KW-0378">Hydrolase</keyword>
<dbReference type="Pfam" id="PF08548">
    <property type="entry name" value="Peptidase_M10_C"/>
    <property type="match status" value="1"/>
</dbReference>
<dbReference type="InterPro" id="IPR018511">
    <property type="entry name" value="Hemolysin-typ_Ca-bd_CS"/>
</dbReference>
<keyword evidence="4" id="KW-0677">Repeat</keyword>
<dbReference type="EMBL" id="JACIDU010000015">
    <property type="protein sequence ID" value="MBB4104823.1"/>
    <property type="molecule type" value="Genomic_DNA"/>
</dbReference>
<dbReference type="GO" id="GO:0016787">
    <property type="term" value="F:hydrolase activity"/>
    <property type="evidence" value="ECO:0007669"/>
    <property type="project" value="UniProtKB-KW"/>
</dbReference>
<evidence type="ECO:0000256" key="4">
    <source>
        <dbReference type="ARBA" id="ARBA00022737"/>
    </source>
</evidence>
<protein>
    <submittedName>
        <fullName evidence="6">Serralysin</fullName>
        <ecNumber evidence="6">3.4.24.40</ecNumber>
    </submittedName>
</protein>
<keyword evidence="3" id="KW-0964">Secreted</keyword>
<dbReference type="PROSITE" id="PS00330">
    <property type="entry name" value="HEMOLYSIN_CALCIUM"/>
    <property type="match status" value="3"/>
</dbReference>
<evidence type="ECO:0000256" key="1">
    <source>
        <dbReference type="ARBA" id="ARBA00001913"/>
    </source>
</evidence>
<dbReference type="InterPro" id="IPR050557">
    <property type="entry name" value="RTX_toxin/Mannuronan_C5-epim"/>
</dbReference>
<feature type="domain" description="Peptidase M10 serralysin C-terminal" evidence="5">
    <location>
        <begin position="239"/>
        <end position="357"/>
    </location>
</feature>
<dbReference type="PRINTS" id="PR00313">
    <property type="entry name" value="CABNDNGRPT"/>
</dbReference>
<keyword evidence="7" id="KW-1185">Reference proteome</keyword>
<dbReference type="AlphaFoldDB" id="A0A7W6K412"/>
<dbReference type="GO" id="GO:0005509">
    <property type="term" value="F:calcium ion binding"/>
    <property type="evidence" value="ECO:0007669"/>
    <property type="project" value="InterPro"/>
</dbReference>
<dbReference type="Proteomes" id="UP000584824">
    <property type="component" value="Unassembled WGS sequence"/>
</dbReference>
<dbReference type="Pfam" id="PF00353">
    <property type="entry name" value="HemolysinCabind"/>
    <property type="match status" value="3"/>
</dbReference>
<gene>
    <name evidence="6" type="ORF">GGQ66_003405</name>
</gene>